<reference evidence="4 5" key="1">
    <citation type="journal article" date="2019" name="Nat. Ecol. Evol.">
        <title>Megaphylogeny resolves global patterns of mushroom evolution.</title>
        <authorList>
            <person name="Varga T."/>
            <person name="Krizsan K."/>
            <person name="Foldi C."/>
            <person name="Dima B."/>
            <person name="Sanchez-Garcia M."/>
            <person name="Sanchez-Ramirez S."/>
            <person name="Szollosi G.J."/>
            <person name="Szarkandi J.G."/>
            <person name="Papp V."/>
            <person name="Albert L."/>
            <person name="Andreopoulos W."/>
            <person name="Angelini C."/>
            <person name="Antonin V."/>
            <person name="Barry K.W."/>
            <person name="Bougher N.L."/>
            <person name="Buchanan P."/>
            <person name="Buyck B."/>
            <person name="Bense V."/>
            <person name="Catcheside P."/>
            <person name="Chovatia M."/>
            <person name="Cooper J."/>
            <person name="Damon W."/>
            <person name="Desjardin D."/>
            <person name="Finy P."/>
            <person name="Geml J."/>
            <person name="Haridas S."/>
            <person name="Hughes K."/>
            <person name="Justo A."/>
            <person name="Karasinski D."/>
            <person name="Kautmanova I."/>
            <person name="Kiss B."/>
            <person name="Kocsube S."/>
            <person name="Kotiranta H."/>
            <person name="LaButti K.M."/>
            <person name="Lechner B.E."/>
            <person name="Liimatainen K."/>
            <person name="Lipzen A."/>
            <person name="Lukacs Z."/>
            <person name="Mihaltcheva S."/>
            <person name="Morgado L.N."/>
            <person name="Niskanen T."/>
            <person name="Noordeloos M.E."/>
            <person name="Ohm R.A."/>
            <person name="Ortiz-Santana B."/>
            <person name="Ovrebo C."/>
            <person name="Racz N."/>
            <person name="Riley R."/>
            <person name="Savchenko A."/>
            <person name="Shiryaev A."/>
            <person name="Soop K."/>
            <person name="Spirin V."/>
            <person name="Szebenyi C."/>
            <person name="Tomsovsky M."/>
            <person name="Tulloss R.E."/>
            <person name="Uehling J."/>
            <person name="Grigoriev I.V."/>
            <person name="Vagvolgyi C."/>
            <person name="Papp T."/>
            <person name="Martin F.M."/>
            <person name="Miettinen O."/>
            <person name="Hibbett D.S."/>
            <person name="Nagy L.G."/>
        </authorList>
    </citation>
    <scope>NUCLEOTIDE SEQUENCE [LARGE SCALE GENOMIC DNA]</scope>
    <source>
        <strain evidence="4 5">OMC1185</strain>
    </source>
</reference>
<feature type="chain" id="PRO_5022802436" evidence="3">
    <location>
        <begin position="22"/>
        <end position="291"/>
    </location>
</feature>
<evidence type="ECO:0000313" key="4">
    <source>
        <dbReference type="EMBL" id="TFK47230.1"/>
    </source>
</evidence>
<keyword evidence="2" id="KW-0812">Transmembrane</keyword>
<feature type="compositionally biased region" description="Basic and acidic residues" evidence="1">
    <location>
        <begin position="276"/>
        <end position="291"/>
    </location>
</feature>
<dbReference type="AlphaFoldDB" id="A0A5C3MQJ3"/>
<accession>A0A5C3MQJ3</accession>
<protein>
    <submittedName>
        <fullName evidence="4">Uncharacterized protein</fullName>
    </submittedName>
</protein>
<feature type="region of interest" description="Disordered" evidence="1">
    <location>
        <begin position="272"/>
        <end position="291"/>
    </location>
</feature>
<dbReference type="OrthoDB" id="3174319at2759"/>
<name>A0A5C3MQJ3_9AGAM</name>
<feature type="transmembrane region" description="Helical" evidence="2">
    <location>
        <begin position="191"/>
        <end position="215"/>
    </location>
</feature>
<evidence type="ECO:0000313" key="5">
    <source>
        <dbReference type="Proteomes" id="UP000305948"/>
    </source>
</evidence>
<organism evidence="4 5">
    <name type="scientific">Heliocybe sulcata</name>
    <dbReference type="NCBI Taxonomy" id="5364"/>
    <lineage>
        <taxon>Eukaryota</taxon>
        <taxon>Fungi</taxon>
        <taxon>Dikarya</taxon>
        <taxon>Basidiomycota</taxon>
        <taxon>Agaricomycotina</taxon>
        <taxon>Agaricomycetes</taxon>
        <taxon>Gloeophyllales</taxon>
        <taxon>Gloeophyllaceae</taxon>
        <taxon>Heliocybe</taxon>
    </lineage>
</organism>
<keyword evidence="3" id="KW-0732">Signal</keyword>
<feature type="transmembrane region" description="Helical" evidence="2">
    <location>
        <begin position="161"/>
        <end position="185"/>
    </location>
</feature>
<dbReference type="EMBL" id="ML213525">
    <property type="protein sequence ID" value="TFK47230.1"/>
    <property type="molecule type" value="Genomic_DNA"/>
</dbReference>
<evidence type="ECO:0000256" key="1">
    <source>
        <dbReference type="SAM" id="MobiDB-lite"/>
    </source>
</evidence>
<feature type="transmembrane region" description="Helical" evidence="2">
    <location>
        <begin position="117"/>
        <end position="140"/>
    </location>
</feature>
<feature type="transmembrane region" description="Helical" evidence="2">
    <location>
        <begin position="74"/>
        <end position="97"/>
    </location>
</feature>
<keyword evidence="5" id="KW-1185">Reference proteome</keyword>
<dbReference type="Proteomes" id="UP000305948">
    <property type="component" value="Unassembled WGS sequence"/>
</dbReference>
<sequence length="291" mass="31967">MILVIVTMYLVSSAHLGLTFCETLRTFSYETDEALSHISYYQAIAVSLEFSNCIGADSILIWRAYVVWGKQLRIVAPLLVMLVATCTLSIFFASEIYTATAATPMLLEFMSQSARYGVPMAVMTVCTNLAATGLILGRIWHHQYDVKRLLGGDGQLNTYGSVVLVIMESGMIYSLTWIVTIILYARQSPAAFALISAISQIAGIAPTLIIVIVAMKAEAEEHKRKRELPILTTLSFAVRNTSEVFPEESDVHEECLTPLSIALSDEALAGMKNRKGQTEDGPRTKDLSDTV</sequence>
<keyword evidence="2" id="KW-0472">Membrane</keyword>
<gene>
    <name evidence="4" type="ORF">OE88DRAFT_1738908</name>
</gene>
<proteinExistence type="predicted"/>
<evidence type="ECO:0000256" key="3">
    <source>
        <dbReference type="SAM" id="SignalP"/>
    </source>
</evidence>
<keyword evidence="2" id="KW-1133">Transmembrane helix</keyword>
<evidence type="ECO:0000256" key="2">
    <source>
        <dbReference type="SAM" id="Phobius"/>
    </source>
</evidence>
<feature type="signal peptide" evidence="3">
    <location>
        <begin position="1"/>
        <end position="21"/>
    </location>
</feature>